<keyword evidence="1" id="KW-0677">Repeat</keyword>
<dbReference type="InterPro" id="IPR016024">
    <property type="entry name" value="ARM-type_fold"/>
</dbReference>
<evidence type="ECO:0000256" key="3">
    <source>
        <dbReference type="SAM" id="MobiDB-lite"/>
    </source>
</evidence>
<feature type="region of interest" description="Disordered" evidence="3">
    <location>
        <begin position="85"/>
        <end position="281"/>
    </location>
</feature>
<gene>
    <name evidence="5" type="ORF">THAPSDRAFT_24478</name>
</gene>
<organism evidence="5 6">
    <name type="scientific">Thalassiosira pseudonana</name>
    <name type="common">Marine diatom</name>
    <name type="synonym">Cyclotella nana</name>
    <dbReference type="NCBI Taxonomy" id="35128"/>
    <lineage>
        <taxon>Eukaryota</taxon>
        <taxon>Sar</taxon>
        <taxon>Stramenopiles</taxon>
        <taxon>Ochrophyta</taxon>
        <taxon>Bacillariophyta</taxon>
        <taxon>Coscinodiscophyceae</taxon>
        <taxon>Thalassiosirophycidae</taxon>
        <taxon>Thalassiosirales</taxon>
        <taxon>Thalassiosiraceae</taxon>
        <taxon>Thalassiosira</taxon>
    </lineage>
</organism>
<sequence>MDTFGNDLSSGGQVLSKDELLLRRQRNGECQTCGQKCFQKKLFKMVPLTIPGEVLEGRCLACNPQDPSKETLVAACAPISSSVSSFVNSRSNSGGGRQKSSRRAGGMAASLPPATTGGISASDLRSSFTRSIESARDMSQSSLGSDEATTPTFKSKSSSSSSRDRNRSRFKNAANVTIASSRAKKSLTRKKSRGTEEGMISPTETIDEGGERRKSARGDEYMQKQTPRPSTVIFGDLGLNLDDLDLSDDEEGTAKTSTSGGNNSNPSSRRGSKLSKEDRDALQSLSSSSNSFLDIINIMLCNAQSSTVQNEGLHALSLIHDPSHELLDECADSCGYEVIVSAMMKCCSDATAQTNACKILFIASASGEHHQIAIGEAGGVEALCDAMKAFDEDMIVLEGCLLALSNLCIPEENLGSILDSGLVEMTVEAMSKTVENCGLQEHGCAVLGNLGVHAEAREQIRRFGGCDTIVVSMVVNPMDAEVQSQALVALRNLSARDEENRVLLANAGAIDAVVGAMQCHRDDEKIQERGSWVLSILGMNDDNKLYIGENGGIDVIVRSMWVHPDSVSVQERALRALWTLSVNVQNRYPMVEVNAISAIVTAMQSHAEDDSIQEKGCGTLTNLAATSSKLKIQVVKEGALDVVVMAMVLHGDNQTMQERAVSLMKKVCIPENIERMVAANVSPMMAIVAENFPSCRDKATFVLEQLEGS</sequence>
<feature type="repeat" description="ARM" evidence="2">
    <location>
        <begin position="594"/>
        <end position="638"/>
    </location>
</feature>
<evidence type="ECO:0000256" key="1">
    <source>
        <dbReference type="ARBA" id="ARBA00022737"/>
    </source>
</evidence>
<dbReference type="eggNOG" id="ENOG502S588">
    <property type="taxonomic scope" value="Eukaryota"/>
</dbReference>
<feature type="compositionally biased region" description="Low complexity" evidence="3">
    <location>
        <begin position="256"/>
        <end position="269"/>
    </location>
</feature>
<keyword evidence="6" id="KW-1185">Reference proteome</keyword>
<feature type="compositionally biased region" description="Basic and acidic residues" evidence="3">
    <location>
        <begin position="209"/>
        <end position="222"/>
    </location>
</feature>
<dbReference type="Proteomes" id="UP000001449">
    <property type="component" value="Chromosome 12"/>
</dbReference>
<feature type="domain" description="LRRK2 ARM repeat" evidence="4">
    <location>
        <begin position="478"/>
        <end position="665"/>
    </location>
</feature>
<dbReference type="PROSITE" id="PS50176">
    <property type="entry name" value="ARM_REPEAT"/>
    <property type="match status" value="3"/>
</dbReference>
<dbReference type="PANTHER" id="PTHR22895">
    <property type="entry name" value="ARMADILLO REPEAT-CONTAINING PROTEIN 6"/>
    <property type="match status" value="1"/>
</dbReference>
<evidence type="ECO:0000256" key="2">
    <source>
        <dbReference type="PROSITE-ProRule" id="PRU00259"/>
    </source>
</evidence>
<dbReference type="PaxDb" id="35128-Thaps24478"/>
<dbReference type="AlphaFoldDB" id="B8CAA3"/>
<dbReference type="PANTHER" id="PTHR22895:SF0">
    <property type="entry name" value="ARMADILLO REPEAT-CONTAINING PROTEIN 6"/>
    <property type="match status" value="1"/>
</dbReference>
<accession>B8CAA3</accession>
<dbReference type="InParanoid" id="B8CAA3"/>
<feature type="compositionally biased region" description="Basic residues" evidence="3">
    <location>
        <begin position="182"/>
        <end position="192"/>
    </location>
</feature>
<dbReference type="EMBL" id="CM000647">
    <property type="protein sequence ID" value="EED89646.1"/>
    <property type="molecule type" value="Genomic_DNA"/>
</dbReference>
<feature type="compositionally biased region" description="Acidic residues" evidence="3">
    <location>
        <begin position="242"/>
        <end position="251"/>
    </location>
</feature>
<name>B8CAA3_THAPS</name>
<dbReference type="InterPro" id="IPR056597">
    <property type="entry name" value="ARM_LRRK2"/>
</dbReference>
<dbReference type="InterPro" id="IPR011989">
    <property type="entry name" value="ARM-like"/>
</dbReference>
<feature type="compositionally biased region" description="Polar residues" evidence="3">
    <location>
        <begin position="117"/>
        <end position="154"/>
    </location>
</feature>
<dbReference type="RefSeq" id="XP_002293185.1">
    <property type="nucleotide sequence ID" value="XM_002293149.1"/>
</dbReference>
<dbReference type="Pfam" id="PF23744">
    <property type="entry name" value="ARM_LRRK2"/>
    <property type="match status" value="1"/>
</dbReference>
<reference evidence="5 6" key="2">
    <citation type="journal article" date="2008" name="Nature">
        <title>The Phaeodactylum genome reveals the evolutionary history of diatom genomes.</title>
        <authorList>
            <person name="Bowler C."/>
            <person name="Allen A.E."/>
            <person name="Badger J.H."/>
            <person name="Grimwood J."/>
            <person name="Jabbari K."/>
            <person name="Kuo A."/>
            <person name="Maheswari U."/>
            <person name="Martens C."/>
            <person name="Maumus F."/>
            <person name="Otillar R.P."/>
            <person name="Rayko E."/>
            <person name="Salamov A."/>
            <person name="Vandepoele K."/>
            <person name="Beszteri B."/>
            <person name="Gruber A."/>
            <person name="Heijde M."/>
            <person name="Katinka M."/>
            <person name="Mock T."/>
            <person name="Valentin K."/>
            <person name="Verret F."/>
            <person name="Berges J.A."/>
            <person name="Brownlee C."/>
            <person name="Cadoret J.P."/>
            <person name="Chiovitti A."/>
            <person name="Choi C.J."/>
            <person name="Coesel S."/>
            <person name="De Martino A."/>
            <person name="Detter J.C."/>
            <person name="Durkin C."/>
            <person name="Falciatore A."/>
            <person name="Fournet J."/>
            <person name="Haruta M."/>
            <person name="Huysman M.J."/>
            <person name="Jenkins B.D."/>
            <person name="Jiroutova K."/>
            <person name="Jorgensen R.E."/>
            <person name="Joubert Y."/>
            <person name="Kaplan A."/>
            <person name="Kroger N."/>
            <person name="Kroth P.G."/>
            <person name="La Roche J."/>
            <person name="Lindquist E."/>
            <person name="Lommer M."/>
            <person name="Martin-Jezequel V."/>
            <person name="Lopez P.J."/>
            <person name="Lucas S."/>
            <person name="Mangogna M."/>
            <person name="McGinnis K."/>
            <person name="Medlin L.K."/>
            <person name="Montsant A."/>
            <person name="Oudot-Le Secq M.P."/>
            <person name="Napoli C."/>
            <person name="Obornik M."/>
            <person name="Parker M.S."/>
            <person name="Petit J.L."/>
            <person name="Porcel B.M."/>
            <person name="Poulsen N."/>
            <person name="Robison M."/>
            <person name="Rychlewski L."/>
            <person name="Rynearson T.A."/>
            <person name="Schmutz J."/>
            <person name="Shapiro H."/>
            <person name="Siaut M."/>
            <person name="Stanley M."/>
            <person name="Sussman M.R."/>
            <person name="Taylor A.R."/>
            <person name="Vardi A."/>
            <person name="von Dassow P."/>
            <person name="Vyverman W."/>
            <person name="Willis A."/>
            <person name="Wyrwicz L.S."/>
            <person name="Rokhsar D.S."/>
            <person name="Weissenbach J."/>
            <person name="Armbrust E.V."/>
            <person name="Green B.R."/>
            <person name="Van de Peer Y."/>
            <person name="Grigoriev I.V."/>
        </authorList>
    </citation>
    <scope>NUCLEOTIDE SEQUENCE [LARGE SCALE GENOMIC DNA]</scope>
    <source>
        <strain evidence="5 6">CCMP1335</strain>
    </source>
</reference>
<dbReference type="SUPFAM" id="SSF48371">
    <property type="entry name" value="ARM repeat"/>
    <property type="match status" value="1"/>
</dbReference>
<evidence type="ECO:0000259" key="4">
    <source>
        <dbReference type="Pfam" id="PF23744"/>
    </source>
</evidence>
<dbReference type="InterPro" id="IPR000225">
    <property type="entry name" value="Armadillo"/>
</dbReference>
<dbReference type="Pfam" id="PF00514">
    <property type="entry name" value="Arm"/>
    <property type="match status" value="1"/>
</dbReference>
<evidence type="ECO:0000313" key="6">
    <source>
        <dbReference type="Proteomes" id="UP000001449"/>
    </source>
</evidence>
<dbReference type="OMA" id="ASDERHY"/>
<dbReference type="KEGG" id="tps:THAPSDRAFT_24478"/>
<reference evidence="5 6" key="1">
    <citation type="journal article" date="2004" name="Science">
        <title>The genome of the diatom Thalassiosira pseudonana: ecology, evolution, and metabolism.</title>
        <authorList>
            <person name="Armbrust E.V."/>
            <person name="Berges J.A."/>
            <person name="Bowler C."/>
            <person name="Green B.R."/>
            <person name="Martinez D."/>
            <person name="Putnam N.H."/>
            <person name="Zhou S."/>
            <person name="Allen A.E."/>
            <person name="Apt K.E."/>
            <person name="Bechner M."/>
            <person name="Brzezinski M.A."/>
            <person name="Chaal B.K."/>
            <person name="Chiovitti A."/>
            <person name="Davis A.K."/>
            <person name="Demarest M.S."/>
            <person name="Detter J.C."/>
            <person name="Glavina T."/>
            <person name="Goodstein D."/>
            <person name="Hadi M.Z."/>
            <person name="Hellsten U."/>
            <person name="Hildebrand M."/>
            <person name="Jenkins B.D."/>
            <person name="Jurka J."/>
            <person name="Kapitonov V.V."/>
            <person name="Kroger N."/>
            <person name="Lau W.W."/>
            <person name="Lane T.W."/>
            <person name="Larimer F.W."/>
            <person name="Lippmeier J.C."/>
            <person name="Lucas S."/>
            <person name="Medina M."/>
            <person name="Montsant A."/>
            <person name="Obornik M."/>
            <person name="Parker M.S."/>
            <person name="Palenik B."/>
            <person name="Pazour G.J."/>
            <person name="Richardson P.M."/>
            <person name="Rynearson T.A."/>
            <person name="Saito M.A."/>
            <person name="Schwartz D.C."/>
            <person name="Thamatrakoln K."/>
            <person name="Valentin K."/>
            <person name="Vardi A."/>
            <person name="Wilkerson F.P."/>
            <person name="Rokhsar D.S."/>
        </authorList>
    </citation>
    <scope>NUCLEOTIDE SEQUENCE [LARGE SCALE GENOMIC DNA]</scope>
    <source>
        <strain evidence="5 6">CCMP1335</strain>
    </source>
</reference>
<proteinExistence type="predicted"/>
<dbReference type="HOGENOM" id="CLU_389602_0_0_1"/>
<feature type="repeat" description="ARM" evidence="2">
    <location>
        <begin position="508"/>
        <end position="552"/>
    </location>
</feature>
<evidence type="ECO:0000313" key="5">
    <source>
        <dbReference type="EMBL" id="EED89646.1"/>
    </source>
</evidence>
<dbReference type="Gene3D" id="1.25.10.10">
    <property type="entry name" value="Leucine-rich Repeat Variant"/>
    <property type="match status" value="2"/>
</dbReference>
<protein>
    <recommendedName>
        <fullName evidence="4">LRRK2 ARM repeat domain-containing protein</fullName>
    </recommendedName>
</protein>
<feature type="repeat" description="ARM" evidence="2">
    <location>
        <begin position="464"/>
        <end position="508"/>
    </location>
</feature>
<dbReference type="GeneID" id="7445816"/>
<dbReference type="SMART" id="SM00185">
    <property type="entry name" value="ARM"/>
    <property type="match status" value="7"/>
</dbReference>